<dbReference type="AlphaFoldDB" id="A0A9P5U2M4"/>
<dbReference type="EMBL" id="JADNRY010000115">
    <property type="protein sequence ID" value="KAF9064815.1"/>
    <property type="molecule type" value="Genomic_DNA"/>
</dbReference>
<organism evidence="1 2">
    <name type="scientific">Rhodocollybia butyracea</name>
    <dbReference type="NCBI Taxonomy" id="206335"/>
    <lineage>
        <taxon>Eukaryota</taxon>
        <taxon>Fungi</taxon>
        <taxon>Dikarya</taxon>
        <taxon>Basidiomycota</taxon>
        <taxon>Agaricomycotina</taxon>
        <taxon>Agaricomycetes</taxon>
        <taxon>Agaricomycetidae</taxon>
        <taxon>Agaricales</taxon>
        <taxon>Marasmiineae</taxon>
        <taxon>Omphalotaceae</taxon>
        <taxon>Rhodocollybia</taxon>
    </lineage>
</organism>
<keyword evidence="2" id="KW-1185">Reference proteome</keyword>
<dbReference type="Proteomes" id="UP000772434">
    <property type="component" value="Unassembled WGS sequence"/>
</dbReference>
<comment type="caution">
    <text evidence="1">The sequence shown here is derived from an EMBL/GenBank/DDBJ whole genome shotgun (WGS) entry which is preliminary data.</text>
</comment>
<evidence type="ECO:0000313" key="2">
    <source>
        <dbReference type="Proteomes" id="UP000772434"/>
    </source>
</evidence>
<accession>A0A9P5U2M4</accession>
<sequence length="107" mass="11249">MRTSLFEEQNVTPRISKALILPVDMDFGPTAPHPTPLADAPIAHRDQVDGIIDGTVKVFLLAAAGTAENTGENGECFSSMEMVLAALSLKNQTFSTTLSATTVESGA</sequence>
<proteinExistence type="predicted"/>
<name>A0A9P5U2M4_9AGAR</name>
<protein>
    <submittedName>
        <fullName evidence="1">Uncharacterized protein</fullName>
    </submittedName>
</protein>
<reference evidence="1" key="1">
    <citation type="submission" date="2020-11" db="EMBL/GenBank/DDBJ databases">
        <authorList>
            <consortium name="DOE Joint Genome Institute"/>
            <person name="Ahrendt S."/>
            <person name="Riley R."/>
            <person name="Andreopoulos W."/>
            <person name="Labutti K."/>
            <person name="Pangilinan J."/>
            <person name="Ruiz-Duenas F.J."/>
            <person name="Barrasa J.M."/>
            <person name="Sanchez-Garcia M."/>
            <person name="Camarero S."/>
            <person name="Miyauchi S."/>
            <person name="Serrano A."/>
            <person name="Linde D."/>
            <person name="Babiker R."/>
            <person name="Drula E."/>
            <person name="Ayuso-Fernandez I."/>
            <person name="Pacheco R."/>
            <person name="Padilla G."/>
            <person name="Ferreira P."/>
            <person name="Barriuso J."/>
            <person name="Kellner H."/>
            <person name="Castanera R."/>
            <person name="Alfaro M."/>
            <person name="Ramirez L."/>
            <person name="Pisabarro A.G."/>
            <person name="Kuo A."/>
            <person name="Tritt A."/>
            <person name="Lipzen A."/>
            <person name="He G."/>
            <person name="Yan M."/>
            <person name="Ng V."/>
            <person name="Cullen D."/>
            <person name="Martin F."/>
            <person name="Rosso M.-N."/>
            <person name="Henrissat B."/>
            <person name="Hibbett D."/>
            <person name="Martinez A.T."/>
            <person name="Grigoriev I.V."/>
        </authorList>
    </citation>
    <scope>NUCLEOTIDE SEQUENCE</scope>
    <source>
        <strain evidence="1">AH 40177</strain>
    </source>
</reference>
<gene>
    <name evidence="1" type="ORF">BDP27DRAFT_1425476</name>
</gene>
<evidence type="ECO:0000313" key="1">
    <source>
        <dbReference type="EMBL" id="KAF9064815.1"/>
    </source>
</evidence>